<dbReference type="InterPro" id="IPR016192">
    <property type="entry name" value="APOBEC/CMP_deaminase_Zn-bd"/>
</dbReference>
<dbReference type="InterPro" id="IPR024072">
    <property type="entry name" value="DHFR-like_dom_sf"/>
</dbReference>
<keyword evidence="8 12" id="KW-0862">Zinc</keyword>
<evidence type="ECO:0000313" key="15">
    <source>
        <dbReference type="Proteomes" id="UP001368500"/>
    </source>
</evidence>
<evidence type="ECO:0000256" key="9">
    <source>
        <dbReference type="ARBA" id="ARBA00022857"/>
    </source>
</evidence>
<dbReference type="InterPro" id="IPR002734">
    <property type="entry name" value="RibDG_C"/>
</dbReference>
<comment type="pathway">
    <text evidence="2 12">Cofactor biosynthesis; riboflavin biosynthesis; 5-amino-6-(D-ribitylamino)uracil from GTP: step 2/4.</text>
</comment>
<evidence type="ECO:0000256" key="12">
    <source>
        <dbReference type="PIRNR" id="PIRNR006769"/>
    </source>
</evidence>
<keyword evidence="15" id="KW-1185">Reference proteome</keyword>
<comment type="cofactor">
    <cofactor evidence="12">
        <name>Zn(2+)</name>
        <dbReference type="ChEBI" id="CHEBI:29105"/>
    </cofactor>
    <text evidence="12">Binds 1 zinc ion.</text>
</comment>
<dbReference type="EC" id="3.5.4.26" evidence="12"/>
<keyword evidence="6 12" id="KW-0686">Riboflavin biosynthesis</keyword>
<evidence type="ECO:0000256" key="6">
    <source>
        <dbReference type="ARBA" id="ARBA00022619"/>
    </source>
</evidence>
<comment type="caution">
    <text evidence="14">The sequence shown here is derived from an EMBL/GenBank/DDBJ whole genome shotgun (WGS) entry which is preliminary data.</text>
</comment>
<keyword evidence="9 12" id="KW-0521">NADP</keyword>
<dbReference type="Gene3D" id="3.40.140.10">
    <property type="entry name" value="Cytidine Deaminase, domain 2"/>
    <property type="match status" value="1"/>
</dbReference>
<evidence type="ECO:0000256" key="10">
    <source>
        <dbReference type="ARBA" id="ARBA00023002"/>
    </source>
</evidence>
<comment type="function">
    <text evidence="1 12">Converts 2,5-diamino-6-(ribosylamino)-4(3h)-pyrimidinone 5'-phosphate into 5-amino-6-(ribosylamino)-2,4(1h,3h)-pyrimidinedione 5'-phosphate.</text>
</comment>
<dbReference type="PIRSF" id="PIRSF006769">
    <property type="entry name" value="RibD"/>
    <property type="match status" value="1"/>
</dbReference>
<dbReference type="Proteomes" id="UP001368500">
    <property type="component" value="Unassembled WGS sequence"/>
</dbReference>
<dbReference type="GO" id="GO:0008835">
    <property type="term" value="F:diaminohydroxyphosphoribosylaminopyrimidine deaminase activity"/>
    <property type="evidence" value="ECO:0007669"/>
    <property type="project" value="UniProtKB-EC"/>
</dbReference>
<name>A0ABU9BD61_9BURK</name>
<protein>
    <recommendedName>
        <fullName evidence="12">Riboflavin biosynthesis protein RibD</fullName>
    </recommendedName>
    <domain>
        <recommendedName>
            <fullName evidence="12">Diaminohydroxyphosphoribosylaminopyrimidine deaminase</fullName>
            <shortName evidence="12">DRAP deaminase</shortName>
            <ecNumber evidence="12">3.5.4.26</ecNumber>
        </recommendedName>
        <alternativeName>
            <fullName evidence="12">Riboflavin-specific deaminase</fullName>
        </alternativeName>
    </domain>
    <domain>
        <recommendedName>
            <fullName evidence="12">5-amino-6-(5-phosphoribosylamino)uracil reductase</fullName>
            <ecNumber evidence="12">1.1.1.193</ecNumber>
        </recommendedName>
        <alternativeName>
            <fullName evidence="12">HTP reductase</fullName>
        </alternativeName>
    </domain>
</protein>
<dbReference type="SUPFAM" id="SSF53927">
    <property type="entry name" value="Cytidine deaminase-like"/>
    <property type="match status" value="1"/>
</dbReference>
<dbReference type="InterPro" id="IPR002125">
    <property type="entry name" value="CMP_dCMP_dom"/>
</dbReference>
<reference evidence="14 15" key="1">
    <citation type="submission" date="2024-04" db="EMBL/GenBank/DDBJ databases">
        <title>Novel species of the genus Ideonella isolated from streams.</title>
        <authorList>
            <person name="Lu H."/>
        </authorList>
    </citation>
    <scope>NUCLEOTIDE SEQUENCE [LARGE SCALE GENOMIC DNA]</scope>
    <source>
        <strain evidence="14 15">BYS139W</strain>
    </source>
</reference>
<dbReference type="InterPro" id="IPR050765">
    <property type="entry name" value="Riboflavin_Biosynth_HTPR"/>
</dbReference>
<accession>A0ABU9BD61</accession>
<comment type="similarity">
    <text evidence="4 12">In the N-terminal section; belongs to the cytidine and deoxycytidylate deaminase family.</text>
</comment>
<keyword evidence="10 12" id="KW-0560">Oxidoreductase</keyword>
<dbReference type="EC" id="1.1.1.193" evidence="12"/>
<dbReference type="InterPro" id="IPR016193">
    <property type="entry name" value="Cytidine_deaminase-like"/>
</dbReference>
<evidence type="ECO:0000256" key="3">
    <source>
        <dbReference type="ARBA" id="ARBA00004910"/>
    </source>
</evidence>
<evidence type="ECO:0000256" key="7">
    <source>
        <dbReference type="ARBA" id="ARBA00022723"/>
    </source>
</evidence>
<dbReference type="CDD" id="cd01284">
    <property type="entry name" value="Riboflavin_deaminase-reductase"/>
    <property type="match status" value="1"/>
</dbReference>
<comment type="catalytic activity">
    <reaction evidence="12">
        <text>5-amino-6-(5-phospho-D-ribitylamino)uracil + NADP(+) = 5-amino-6-(5-phospho-D-ribosylamino)uracil + NADPH + H(+)</text>
        <dbReference type="Rhea" id="RHEA:17845"/>
        <dbReference type="ChEBI" id="CHEBI:15378"/>
        <dbReference type="ChEBI" id="CHEBI:57783"/>
        <dbReference type="ChEBI" id="CHEBI:58349"/>
        <dbReference type="ChEBI" id="CHEBI:58421"/>
        <dbReference type="ChEBI" id="CHEBI:58453"/>
        <dbReference type="EC" id="1.1.1.193"/>
    </reaction>
</comment>
<dbReference type="RefSeq" id="WP_341375614.1">
    <property type="nucleotide sequence ID" value="NZ_JBBUTF010000017.1"/>
</dbReference>
<comment type="catalytic activity">
    <reaction evidence="12">
        <text>2,5-diamino-6-hydroxy-4-(5-phosphoribosylamino)-pyrimidine + H2O + H(+) = 5-amino-6-(5-phospho-D-ribosylamino)uracil + NH4(+)</text>
        <dbReference type="Rhea" id="RHEA:21868"/>
        <dbReference type="ChEBI" id="CHEBI:15377"/>
        <dbReference type="ChEBI" id="CHEBI:15378"/>
        <dbReference type="ChEBI" id="CHEBI:28938"/>
        <dbReference type="ChEBI" id="CHEBI:58453"/>
        <dbReference type="ChEBI" id="CHEBI:58614"/>
        <dbReference type="EC" id="3.5.4.26"/>
    </reaction>
</comment>
<evidence type="ECO:0000256" key="5">
    <source>
        <dbReference type="ARBA" id="ARBA00007417"/>
    </source>
</evidence>
<dbReference type="Gene3D" id="3.40.430.10">
    <property type="entry name" value="Dihydrofolate Reductase, subunit A"/>
    <property type="match status" value="1"/>
</dbReference>
<dbReference type="PANTHER" id="PTHR38011:SF7">
    <property type="entry name" value="2,5-DIAMINO-6-RIBOSYLAMINO-4(3H)-PYRIMIDINONE 5'-PHOSPHATE REDUCTASE"/>
    <property type="match status" value="1"/>
</dbReference>
<keyword evidence="11" id="KW-0511">Multifunctional enzyme</keyword>
<evidence type="ECO:0000313" key="14">
    <source>
        <dbReference type="EMBL" id="MEK8027833.1"/>
    </source>
</evidence>
<evidence type="ECO:0000259" key="13">
    <source>
        <dbReference type="PROSITE" id="PS51747"/>
    </source>
</evidence>
<dbReference type="Pfam" id="PF01872">
    <property type="entry name" value="RibD_C"/>
    <property type="match status" value="1"/>
</dbReference>
<comment type="pathway">
    <text evidence="3 12">Cofactor biosynthesis; riboflavin biosynthesis; 5-amino-6-(D-ribitylamino)uracil from GTP: step 3/4.</text>
</comment>
<evidence type="ECO:0000256" key="8">
    <source>
        <dbReference type="ARBA" id="ARBA00022833"/>
    </source>
</evidence>
<dbReference type="EMBL" id="JBBUTF010000017">
    <property type="protein sequence ID" value="MEK8027833.1"/>
    <property type="molecule type" value="Genomic_DNA"/>
</dbReference>
<sequence>MIPNAVSGGDGYAALDGQRLAQALALATQAIGLSEPNPRVGCVIADAQGRMVGEGHTQRVGGPHAEVMALRAARAAAGDTALRGGTAWVTLEPCAHHGRTPPCADALIAAGLARVVIAMRDPFPQVAGRGIARLRDAGITVVEAPPDSDLCRQAQDLNIGFFSRIERGRPWVRMKIAGSLDGHTALPDGRSQWITSMEARNDGHAWRRRATAVLTGLGTVLADDPLLDVRALATDVQPWPLVLDSRWQCPPGARLLARADCCIAGLDDAALADDDEARVRREKLRAAGVRLIELPAAGQPTRAHASAAMPHAHHTDRPRPDLGALMRTLAASPVNELHVEAGAMLNGSLLAGGWVDELLIYMAPRWLGEGRGLAALAPDPQALAAQPAWHWEAIDRIGSDVRLRLRRTQP</sequence>
<feature type="domain" description="CMP/dCMP-type deaminase" evidence="13">
    <location>
        <begin position="18"/>
        <end position="142"/>
    </location>
</feature>
<dbReference type="Pfam" id="PF00383">
    <property type="entry name" value="dCMP_cyt_deam_1"/>
    <property type="match status" value="1"/>
</dbReference>
<proteinExistence type="inferred from homology"/>
<dbReference type="GO" id="GO:0008703">
    <property type="term" value="F:5-amino-6-(5-phosphoribosylamino)uracil reductase activity"/>
    <property type="evidence" value="ECO:0007669"/>
    <property type="project" value="UniProtKB-EC"/>
</dbReference>
<dbReference type="InterPro" id="IPR004794">
    <property type="entry name" value="Eubact_RibD"/>
</dbReference>
<dbReference type="SUPFAM" id="SSF53597">
    <property type="entry name" value="Dihydrofolate reductase-like"/>
    <property type="match status" value="1"/>
</dbReference>
<evidence type="ECO:0000256" key="2">
    <source>
        <dbReference type="ARBA" id="ARBA00004882"/>
    </source>
</evidence>
<keyword evidence="12 14" id="KW-0378">Hydrolase</keyword>
<evidence type="ECO:0000256" key="1">
    <source>
        <dbReference type="ARBA" id="ARBA00002151"/>
    </source>
</evidence>
<dbReference type="PANTHER" id="PTHR38011">
    <property type="entry name" value="DIHYDROFOLATE REDUCTASE FAMILY PROTEIN (AFU_ORTHOLOGUE AFUA_8G06820)"/>
    <property type="match status" value="1"/>
</dbReference>
<evidence type="ECO:0000256" key="11">
    <source>
        <dbReference type="ARBA" id="ARBA00023268"/>
    </source>
</evidence>
<comment type="similarity">
    <text evidence="5 12">In the C-terminal section; belongs to the HTP reductase family.</text>
</comment>
<dbReference type="PROSITE" id="PS00903">
    <property type="entry name" value="CYT_DCMP_DEAMINASES_1"/>
    <property type="match status" value="1"/>
</dbReference>
<evidence type="ECO:0000256" key="4">
    <source>
        <dbReference type="ARBA" id="ARBA00005259"/>
    </source>
</evidence>
<dbReference type="PROSITE" id="PS51747">
    <property type="entry name" value="CYT_DCMP_DEAMINASES_2"/>
    <property type="match status" value="1"/>
</dbReference>
<keyword evidence="7 12" id="KW-0479">Metal-binding</keyword>
<gene>
    <name evidence="14" type="primary">ribD</name>
    <name evidence="14" type="ORF">AACH11_17885</name>
</gene>
<organism evidence="14 15">
    <name type="scientific">Pseudaquabacterium rugosum</name>
    <dbReference type="NCBI Taxonomy" id="2984194"/>
    <lineage>
        <taxon>Bacteria</taxon>
        <taxon>Pseudomonadati</taxon>
        <taxon>Pseudomonadota</taxon>
        <taxon>Betaproteobacteria</taxon>
        <taxon>Burkholderiales</taxon>
        <taxon>Sphaerotilaceae</taxon>
        <taxon>Pseudaquabacterium</taxon>
    </lineage>
</organism>
<dbReference type="NCBIfam" id="TIGR00326">
    <property type="entry name" value="eubact_ribD"/>
    <property type="match status" value="1"/>
</dbReference>